<dbReference type="AlphaFoldDB" id="A0A1H4UTS8"/>
<dbReference type="Proteomes" id="UP000182375">
    <property type="component" value="Unassembled WGS sequence"/>
</dbReference>
<accession>A0A1H4UTS8</accession>
<proteinExistence type="predicted"/>
<reference evidence="1 2" key="1">
    <citation type="submission" date="2016-10" db="EMBL/GenBank/DDBJ databases">
        <authorList>
            <person name="de Groot N.N."/>
        </authorList>
    </citation>
    <scope>NUCLEOTIDE SEQUENCE [LARGE SCALE GENOMIC DNA]</scope>
    <source>
        <strain evidence="1 2">DSM 40306</strain>
    </source>
</reference>
<dbReference type="EMBL" id="FNTD01000004">
    <property type="protein sequence ID" value="SEC72145.1"/>
    <property type="molecule type" value="Genomic_DNA"/>
</dbReference>
<organism evidence="1 2">
    <name type="scientific">Streptomyces misionensis</name>
    <dbReference type="NCBI Taxonomy" id="67331"/>
    <lineage>
        <taxon>Bacteria</taxon>
        <taxon>Bacillati</taxon>
        <taxon>Actinomycetota</taxon>
        <taxon>Actinomycetes</taxon>
        <taxon>Kitasatosporales</taxon>
        <taxon>Streptomycetaceae</taxon>
        <taxon>Streptomyces</taxon>
    </lineage>
</organism>
<dbReference type="STRING" id="67331.SAMN04490357_2724"/>
<evidence type="ECO:0000313" key="1">
    <source>
        <dbReference type="EMBL" id="SEC72145.1"/>
    </source>
</evidence>
<name>A0A1H4UTS8_9ACTN</name>
<evidence type="ECO:0000313" key="2">
    <source>
        <dbReference type="Proteomes" id="UP000182375"/>
    </source>
</evidence>
<sequence>MVFSPDPGTGRPRGLWSAHSVACGLAEHYGSWAFGWLGNVDQDPDAGALIRKPLCDTAEDLDAQARRYTEILLEWRSWIETLSAVFADSAPDTDADEEEKRRSRERGVAPVVALVVERTSAGELWRAACARTLTWYLESTGMAPEDAEELADDVVDGEFQSWIAPDAEAVDKARDIIGKHGA</sequence>
<gene>
    <name evidence="1" type="ORF">SAMN04490357_2724</name>
</gene>
<protein>
    <submittedName>
        <fullName evidence="1">Uncharacterized protein</fullName>
    </submittedName>
</protein>